<evidence type="ECO:0000256" key="5">
    <source>
        <dbReference type="ARBA" id="ARBA00023002"/>
    </source>
</evidence>
<dbReference type="EMBL" id="VYSA01000002">
    <property type="protein sequence ID" value="KAA9108497.1"/>
    <property type="molecule type" value="Genomic_DNA"/>
</dbReference>
<dbReference type="InterPro" id="IPR036010">
    <property type="entry name" value="2Fe-2S_ferredoxin-like_sf"/>
</dbReference>
<keyword evidence="2" id="KW-0285">Flavoprotein</keyword>
<dbReference type="GO" id="GO:0046872">
    <property type="term" value="F:metal ion binding"/>
    <property type="evidence" value="ECO:0007669"/>
    <property type="project" value="UniProtKB-KW"/>
</dbReference>
<dbReference type="Gene3D" id="3.10.20.30">
    <property type="match status" value="1"/>
</dbReference>
<evidence type="ECO:0000256" key="6">
    <source>
        <dbReference type="ARBA" id="ARBA00023004"/>
    </source>
</evidence>
<comment type="cofactor">
    <cofactor evidence="1">
        <name>FAD</name>
        <dbReference type="ChEBI" id="CHEBI:57692"/>
    </cofactor>
</comment>
<organism evidence="10 11">
    <name type="scientific">Microbacterium rhizomatis</name>
    <dbReference type="NCBI Taxonomy" id="1631477"/>
    <lineage>
        <taxon>Bacteria</taxon>
        <taxon>Bacillati</taxon>
        <taxon>Actinomycetota</taxon>
        <taxon>Actinomycetes</taxon>
        <taxon>Micrococcales</taxon>
        <taxon>Microbacteriaceae</taxon>
        <taxon>Microbacterium</taxon>
    </lineage>
</organism>
<feature type="domain" description="FAD-binding FR-type" evidence="9">
    <location>
        <begin position="1"/>
        <end position="81"/>
    </location>
</feature>
<dbReference type="GO" id="GO:0051537">
    <property type="term" value="F:2 iron, 2 sulfur cluster binding"/>
    <property type="evidence" value="ECO:0007669"/>
    <property type="project" value="UniProtKB-KW"/>
</dbReference>
<dbReference type="InterPro" id="IPR001041">
    <property type="entry name" value="2Fe-2S_ferredoxin-type"/>
</dbReference>
<gene>
    <name evidence="10" type="ORF">F6B43_09780</name>
</gene>
<name>A0A5J5J289_9MICO</name>
<protein>
    <submittedName>
        <fullName evidence="10">Oxidoreductase</fullName>
    </submittedName>
</protein>
<keyword evidence="4" id="KW-0479">Metal-binding</keyword>
<dbReference type="OrthoDB" id="502624at2"/>
<dbReference type="CDD" id="cd00207">
    <property type="entry name" value="fer2"/>
    <property type="match status" value="1"/>
</dbReference>
<comment type="caution">
    <text evidence="10">The sequence shown here is derived from an EMBL/GenBank/DDBJ whole genome shotgun (WGS) entry which is preliminary data.</text>
</comment>
<dbReference type="Gene3D" id="2.40.30.10">
    <property type="entry name" value="Translation factors"/>
    <property type="match status" value="1"/>
</dbReference>
<dbReference type="SUPFAM" id="SSF52343">
    <property type="entry name" value="Ferredoxin reductase-like, C-terminal NADP-linked domain"/>
    <property type="match status" value="1"/>
</dbReference>
<evidence type="ECO:0000313" key="10">
    <source>
        <dbReference type="EMBL" id="KAA9108497.1"/>
    </source>
</evidence>
<dbReference type="SUPFAM" id="SSF54292">
    <property type="entry name" value="2Fe-2S ferredoxin-like"/>
    <property type="match status" value="1"/>
</dbReference>
<evidence type="ECO:0000256" key="2">
    <source>
        <dbReference type="ARBA" id="ARBA00022630"/>
    </source>
</evidence>
<keyword evidence="6" id="KW-0408">Iron</keyword>
<dbReference type="Proteomes" id="UP000325827">
    <property type="component" value="Unassembled WGS sequence"/>
</dbReference>
<evidence type="ECO:0000259" key="8">
    <source>
        <dbReference type="PROSITE" id="PS51085"/>
    </source>
</evidence>
<evidence type="ECO:0000256" key="7">
    <source>
        <dbReference type="ARBA" id="ARBA00023014"/>
    </source>
</evidence>
<evidence type="ECO:0000313" key="11">
    <source>
        <dbReference type="Proteomes" id="UP000325827"/>
    </source>
</evidence>
<reference evidence="11" key="1">
    <citation type="submission" date="2019-09" db="EMBL/GenBank/DDBJ databases">
        <title>Mumia zhuanghuii sp. nov. isolated from the intestinal contents of plateau pika (Ochotona curzoniae) in the Qinghai-Tibet plateau of China.</title>
        <authorList>
            <person name="Tian Z."/>
        </authorList>
    </citation>
    <scope>NUCLEOTIDE SEQUENCE [LARGE SCALE GENOMIC DNA]</scope>
    <source>
        <strain evidence="11">JCM 30598</strain>
    </source>
</reference>
<dbReference type="PRINTS" id="PR00409">
    <property type="entry name" value="PHDIOXRDTASE"/>
</dbReference>
<dbReference type="SUPFAM" id="SSF63380">
    <property type="entry name" value="Riboflavin synthase domain-like"/>
    <property type="match status" value="1"/>
</dbReference>
<evidence type="ECO:0000256" key="1">
    <source>
        <dbReference type="ARBA" id="ARBA00001974"/>
    </source>
</evidence>
<dbReference type="PANTHER" id="PTHR47354:SF1">
    <property type="entry name" value="CARNITINE MONOOXYGENASE REDUCTASE SUBUNIT"/>
    <property type="match status" value="1"/>
</dbReference>
<evidence type="ECO:0000256" key="4">
    <source>
        <dbReference type="ARBA" id="ARBA00022723"/>
    </source>
</evidence>
<evidence type="ECO:0000256" key="3">
    <source>
        <dbReference type="ARBA" id="ARBA00022714"/>
    </source>
</evidence>
<dbReference type="InterPro" id="IPR039261">
    <property type="entry name" value="FNR_nucleotide-bd"/>
</dbReference>
<evidence type="ECO:0000259" key="9">
    <source>
        <dbReference type="PROSITE" id="PS51384"/>
    </source>
</evidence>
<keyword evidence="3" id="KW-0001">2Fe-2S</keyword>
<dbReference type="InterPro" id="IPR017938">
    <property type="entry name" value="Riboflavin_synthase-like_b-brl"/>
</dbReference>
<proteinExistence type="predicted"/>
<dbReference type="CDD" id="cd06185">
    <property type="entry name" value="PDR_like"/>
    <property type="match status" value="1"/>
</dbReference>
<dbReference type="Gene3D" id="3.40.50.80">
    <property type="entry name" value="Nucleotide-binding domain of ferredoxin-NADP reductase (FNR) module"/>
    <property type="match status" value="1"/>
</dbReference>
<dbReference type="GO" id="GO:0016491">
    <property type="term" value="F:oxidoreductase activity"/>
    <property type="evidence" value="ECO:0007669"/>
    <property type="project" value="UniProtKB-KW"/>
</dbReference>
<dbReference type="PROSITE" id="PS00197">
    <property type="entry name" value="2FE2S_FER_1"/>
    <property type="match status" value="1"/>
</dbReference>
<dbReference type="InterPro" id="IPR006058">
    <property type="entry name" value="2Fe2S_fd_BS"/>
</dbReference>
<dbReference type="InterPro" id="IPR017927">
    <property type="entry name" value="FAD-bd_FR_type"/>
</dbReference>
<feature type="domain" description="2Fe-2S ferredoxin-type" evidence="8">
    <location>
        <begin position="212"/>
        <end position="297"/>
    </location>
</feature>
<dbReference type="InterPro" id="IPR012675">
    <property type="entry name" value="Beta-grasp_dom_sf"/>
</dbReference>
<keyword evidence="5" id="KW-0560">Oxidoreductase</keyword>
<dbReference type="AlphaFoldDB" id="A0A5J5J289"/>
<dbReference type="PROSITE" id="PS51085">
    <property type="entry name" value="2FE2S_FER_2"/>
    <property type="match status" value="1"/>
</dbReference>
<sequence>MKDPTGVELPPWTPGAHIDICLPSGLIRQYSLCGDPADRTSYRVAVLREEAGRGGSAELHSLATAGGSLRVRGPRNHFELEETQPYVFIAGGIGITPILSMAASMPPDADWQLHYAGRSRSTMALLDEALALGAERVRIYPRDEGQRLDLDGILAGIDPTAAIYACGPPGLLKELELCRDARAPGVALHTERFVPSEEPRQVPPDESDDTSFEVELVRSNLTLRVPIGRSVLSVIRDAVPGVPFSCEEGYCGSCETRVVEGIPDHRDEILTEDEREASKTMMTCVSRSCTPRLVLDL</sequence>
<keyword evidence="7" id="KW-0411">Iron-sulfur</keyword>
<accession>A0A5J5J289</accession>
<dbReference type="InterPro" id="IPR050415">
    <property type="entry name" value="MRET"/>
</dbReference>
<dbReference type="Pfam" id="PF00111">
    <property type="entry name" value="Fer2"/>
    <property type="match status" value="1"/>
</dbReference>
<keyword evidence="11" id="KW-1185">Reference proteome</keyword>
<dbReference type="PROSITE" id="PS51384">
    <property type="entry name" value="FAD_FR"/>
    <property type="match status" value="1"/>
</dbReference>
<dbReference type="PANTHER" id="PTHR47354">
    <property type="entry name" value="NADH OXIDOREDUCTASE HCR"/>
    <property type="match status" value="1"/>
</dbReference>